<reference evidence="3" key="1">
    <citation type="submission" date="2016-10" db="EMBL/GenBank/DDBJ databases">
        <authorList>
            <person name="Varghese N."/>
            <person name="Submissions S."/>
        </authorList>
    </citation>
    <scope>NUCLEOTIDE SEQUENCE [LARGE SCALE GENOMIC DNA]</scope>
    <source>
        <strain evidence="3">DSM 21368</strain>
    </source>
</reference>
<dbReference type="InterPro" id="IPR036390">
    <property type="entry name" value="WH_DNA-bd_sf"/>
</dbReference>
<proteinExistence type="predicted"/>
<protein>
    <submittedName>
        <fullName evidence="2">DNA-binding transcriptional regulator, PadR family</fullName>
    </submittedName>
</protein>
<dbReference type="SUPFAM" id="SSF46785">
    <property type="entry name" value="Winged helix' DNA-binding domain"/>
    <property type="match status" value="1"/>
</dbReference>
<dbReference type="Gene3D" id="1.10.10.10">
    <property type="entry name" value="Winged helix-like DNA-binding domain superfamily/Winged helix DNA-binding domain"/>
    <property type="match status" value="1"/>
</dbReference>
<organism evidence="2 3">
    <name type="scientific">Ruania alba</name>
    <dbReference type="NCBI Taxonomy" id="648782"/>
    <lineage>
        <taxon>Bacteria</taxon>
        <taxon>Bacillati</taxon>
        <taxon>Actinomycetota</taxon>
        <taxon>Actinomycetes</taxon>
        <taxon>Micrococcales</taxon>
        <taxon>Ruaniaceae</taxon>
        <taxon>Ruania</taxon>
    </lineage>
</organism>
<keyword evidence="3" id="KW-1185">Reference proteome</keyword>
<evidence type="ECO:0000259" key="1">
    <source>
        <dbReference type="Pfam" id="PF03551"/>
    </source>
</evidence>
<dbReference type="RefSeq" id="WP_089771993.1">
    <property type="nucleotide sequence ID" value="NZ_FNTX01000001.1"/>
</dbReference>
<keyword evidence="2" id="KW-0238">DNA-binding</keyword>
<dbReference type="EMBL" id="FNTX01000001">
    <property type="protein sequence ID" value="SED91655.1"/>
    <property type="molecule type" value="Genomic_DNA"/>
</dbReference>
<name>A0A1H5EKP6_9MICO</name>
<dbReference type="PANTHER" id="PTHR43252:SF2">
    <property type="entry name" value="TRANSCRIPTION REGULATOR, PADR-LIKE FAMILY"/>
    <property type="match status" value="1"/>
</dbReference>
<evidence type="ECO:0000313" key="3">
    <source>
        <dbReference type="Proteomes" id="UP000199220"/>
    </source>
</evidence>
<dbReference type="PANTHER" id="PTHR43252">
    <property type="entry name" value="TRANSCRIPTIONAL REGULATOR YQJI"/>
    <property type="match status" value="1"/>
</dbReference>
<sequence length="195" mass="23040">MKLEIALLSWLLVRRMSGYDIVAWLKQEGKFIGYDRYASQVYRYLNRLHEAGLLEFEVEKRQNAPDAKVYHITDSGVQRLREWLASTYAPKGYLDDPELKFRIEVGALLDLPRALELIDQELAFRTEEIARNRGRDRSIDTTFARPEANIAALEALREEQHVHGNWRTDRYMEWMVRLRSMLDDLSDRTIAPRRE</sequence>
<dbReference type="Pfam" id="PF03551">
    <property type="entry name" value="PadR"/>
    <property type="match status" value="1"/>
</dbReference>
<dbReference type="OrthoDB" id="3186544at2"/>
<dbReference type="Proteomes" id="UP000199220">
    <property type="component" value="Unassembled WGS sequence"/>
</dbReference>
<feature type="domain" description="Transcription regulator PadR N-terminal" evidence="1">
    <location>
        <begin position="9"/>
        <end position="82"/>
    </location>
</feature>
<dbReference type="GO" id="GO:0003677">
    <property type="term" value="F:DNA binding"/>
    <property type="evidence" value="ECO:0007669"/>
    <property type="project" value="UniProtKB-KW"/>
</dbReference>
<dbReference type="InterPro" id="IPR036388">
    <property type="entry name" value="WH-like_DNA-bd_sf"/>
</dbReference>
<accession>A0A1H5EKP6</accession>
<dbReference type="InterPro" id="IPR005149">
    <property type="entry name" value="Tscrpt_reg_PadR_N"/>
</dbReference>
<evidence type="ECO:0000313" key="2">
    <source>
        <dbReference type="EMBL" id="SED91655.1"/>
    </source>
</evidence>
<dbReference type="AlphaFoldDB" id="A0A1H5EKP6"/>
<dbReference type="STRING" id="648782.SAMN04488554_1053"/>
<gene>
    <name evidence="2" type="ORF">SAMN04488554_1053</name>
</gene>